<reference evidence="5" key="1">
    <citation type="submission" date="2025-08" db="UniProtKB">
        <authorList>
            <consortium name="RefSeq"/>
        </authorList>
    </citation>
    <scope>IDENTIFICATION</scope>
</reference>
<feature type="compositionally biased region" description="Basic and acidic residues" evidence="2">
    <location>
        <begin position="199"/>
        <end position="211"/>
    </location>
</feature>
<dbReference type="PANTHER" id="PTHR31301">
    <property type="entry name" value="LOB DOMAIN-CONTAINING PROTEIN 4-RELATED"/>
    <property type="match status" value="1"/>
</dbReference>
<accession>A0AB40BVG2</accession>
<comment type="similarity">
    <text evidence="1">Belongs to the LOB domain-containing protein family.</text>
</comment>
<sequence length="230" mass="25406">MHHSSSSSSSSSSPMTLKGGTSQACAACKYQRRKCTSDCPLAPYFPPDMPKQFQNAHKLFGVSNILKIINKLDPSRRPEAMKTIIYEANIRDRSPVHGCLGIIYAIHFQIHQAQLELDALNQHLSLLQRHAATASSSAASNDDYMPFDNAVPFAPISNACNIKSMLHDYDEISPYFDALVQDDQQSFIDSREFNSVSSGEKEGGDQQGEHMTENELKNAAACFTLTSIMN</sequence>
<protein>
    <submittedName>
        <fullName evidence="5">Protein LATERAL ORGAN BOUNDARIES-like</fullName>
    </submittedName>
</protein>
<evidence type="ECO:0000313" key="4">
    <source>
        <dbReference type="Proteomes" id="UP001515500"/>
    </source>
</evidence>
<dbReference type="AlphaFoldDB" id="A0AB40BVG2"/>
<keyword evidence="4" id="KW-1185">Reference proteome</keyword>
<evidence type="ECO:0000256" key="2">
    <source>
        <dbReference type="SAM" id="MobiDB-lite"/>
    </source>
</evidence>
<dbReference type="GO" id="GO:0001217">
    <property type="term" value="F:DNA-binding transcription repressor activity"/>
    <property type="evidence" value="ECO:0007669"/>
    <property type="project" value="EnsemblPlants"/>
</dbReference>
<dbReference type="Pfam" id="PF03195">
    <property type="entry name" value="LOB"/>
    <property type="match status" value="1"/>
</dbReference>
<dbReference type="RefSeq" id="XP_039131468.1">
    <property type="nucleotide sequence ID" value="XM_039275534.1"/>
</dbReference>
<evidence type="ECO:0000259" key="3">
    <source>
        <dbReference type="PROSITE" id="PS50891"/>
    </source>
</evidence>
<feature type="region of interest" description="Disordered" evidence="2">
    <location>
        <begin position="190"/>
        <end position="211"/>
    </location>
</feature>
<dbReference type="PROSITE" id="PS50891">
    <property type="entry name" value="LOB"/>
    <property type="match status" value="1"/>
</dbReference>
<evidence type="ECO:0000256" key="1">
    <source>
        <dbReference type="ARBA" id="ARBA00005474"/>
    </source>
</evidence>
<gene>
    <name evidence="5" type="primary">LOC120267859</name>
</gene>
<dbReference type="GO" id="GO:0009556">
    <property type="term" value="P:microsporogenesis"/>
    <property type="evidence" value="ECO:0007669"/>
    <property type="project" value="EnsemblPlants"/>
</dbReference>
<dbReference type="GeneID" id="120267859"/>
<name>A0AB40BVG2_DIOCR</name>
<dbReference type="Proteomes" id="UP001515500">
    <property type="component" value="Chromosome 8"/>
</dbReference>
<dbReference type="GO" id="GO:0009786">
    <property type="term" value="P:regulation of asymmetric cell division"/>
    <property type="evidence" value="ECO:0007669"/>
    <property type="project" value="EnsemblPlants"/>
</dbReference>
<dbReference type="PANTHER" id="PTHR31301:SF21">
    <property type="entry name" value="LOB DOMAIN-CONTAINING PROTEIN 27-RELATED"/>
    <property type="match status" value="1"/>
</dbReference>
<evidence type="ECO:0000313" key="5">
    <source>
        <dbReference type="RefSeq" id="XP_039131468.1"/>
    </source>
</evidence>
<proteinExistence type="inferred from homology"/>
<organism evidence="4 5">
    <name type="scientific">Dioscorea cayennensis subsp. rotundata</name>
    <name type="common">White Guinea yam</name>
    <name type="synonym">Dioscorea rotundata</name>
    <dbReference type="NCBI Taxonomy" id="55577"/>
    <lineage>
        <taxon>Eukaryota</taxon>
        <taxon>Viridiplantae</taxon>
        <taxon>Streptophyta</taxon>
        <taxon>Embryophyta</taxon>
        <taxon>Tracheophyta</taxon>
        <taxon>Spermatophyta</taxon>
        <taxon>Magnoliopsida</taxon>
        <taxon>Liliopsida</taxon>
        <taxon>Dioscoreales</taxon>
        <taxon>Dioscoreaceae</taxon>
        <taxon>Dioscorea</taxon>
    </lineage>
</organism>
<dbReference type="GO" id="GO:0005634">
    <property type="term" value="C:nucleus"/>
    <property type="evidence" value="ECO:0007669"/>
    <property type="project" value="EnsemblPlants"/>
</dbReference>
<feature type="domain" description="LOB" evidence="3">
    <location>
        <begin position="23"/>
        <end position="124"/>
    </location>
</feature>
<dbReference type="InterPro" id="IPR004883">
    <property type="entry name" value="LOB"/>
</dbReference>